<dbReference type="AlphaFoldDB" id="A0AAD6JYH9"/>
<evidence type="ECO:0000313" key="2">
    <source>
        <dbReference type="Proteomes" id="UP001162972"/>
    </source>
</evidence>
<dbReference type="EMBL" id="JAPFFJ010000013">
    <property type="protein sequence ID" value="KAJ6413691.1"/>
    <property type="molecule type" value="Genomic_DNA"/>
</dbReference>
<comment type="caution">
    <text evidence="1">The sequence shown here is derived from an EMBL/GenBank/DDBJ whole genome shotgun (WGS) entry which is preliminary data.</text>
</comment>
<accession>A0AAD6JYH9</accession>
<keyword evidence="2" id="KW-1185">Reference proteome</keyword>
<protein>
    <submittedName>
        <fullName evidence="1">Uncharacterized protein</fullName>
    </submittedName>
</protein>
<proteinExistence type="predicted"/>
<evidence type="ECO:0000313" key="1">
    <source>
        <dbReference type="EMBL" id="KAJ6413691.1"/>
    </source>
</evidence>
<reference evidence="1 2" key="1">
    <citation type="journal article" date="2023" name="Int. J. Mol. Sci.">
        <title>De Novo Assembly and Annotation of 11 Diverse Shrub Willow (Salix) Genomes Reveals Novel Gene Organization in Sex-Linked Regions.</title>
        <authorList>
            <person name="Hyden B."/>
            <person name="Feng K."/>
            <person name="Yates T.B."/>
            <person name="Jawdy S."/>
            <person name="Cereghino C."/>
            <person name="Smart L.B."/>
            <person name="Muchero W."/>
        </authorList>
    </citation>
    <scope>NUCLEOTIDE SEQUENCE [LARGE SCALE GENOMIC DNA]</scope>
    <source>
        <tissue evidence="1">Shoot tip</tissue>
    </source>
</reference>
<sequence>MKDLKRAQNICSALEILKRTLFSFGESEARARTGESVADPFHFPGLNRFEKDGFFWDFKGEAMFFSASVVKSACS</sequence>
<organism evidence="1 2">
    <name type="scientific">Salix udensis</name>
    <dbReference type="NCBI Taxonomy" id="889485"/>
    <lineage>
        <taxon>Eukaryota</taxon>
        <taxon>Viridiplantae</taxon>
        <taxon>Streptophyta</taxon>
        <taxon>Embryophyta</taxon>
        <taxon>Tracheophyta</taxon>
        <taxon>Spermatophyta</taxon>
        <taxon>Magnoliopsida</taxon>
        <taxon>eudicotyledons</taxon>
        <taxon>Gunneridae</taxon>
        <taxon>Pentapetalae</taxon>
        <taxon>rosids</taxon>
        <taxon>fabids</taxon>
        <taxon>Malpighiales</taxon>
        <taxon>Salicaceae</taxon>
        <taxon>Saliceae</taxon>
        <taxon>Salix</taxon>
    </lineage>
</organism>
<name>A0AAD6JYH9_9ROSI</name>
<dbReference type="Proteomes" id="UP001162972">
    <property type="component" value="Chromosome 5"/>
</dbReference>
<gene>
    <name evidence="1" type="ORF">OIU84_006489</name>
</gene>